<keyword evidence="4" id="KW-1133">Transmembrane helix</keyword>
<evidence type="ECO:0000259" key="5">
    <source>
        <dbReference type="PROSITE" id="PS50206"/>
    </source>
</evidence>
<gene>
    <name evidence="6" type="ORF">MERR_LOCUS21267</name>
</gene>
<dbReference type="SUPFAM" id="SSF52821">
    <property type="entry name" value="Rhodanese/Cell cycle control phosphatase"/>
    <property type="match status" value="1"/>
</dbReference>
<dbReference type="CDD" id="cd01531">
    <property type="entry name" value="Acr2p"/>
    <property type="match status" value="1"/>
</dbReference>
<dbReference type="PANTHER" id="PTHR10828:SF38">
    <property type="entry name" value="ARSENICAL-RESISTANCE PROTEIN 2-RELATED"/>
    <property type="match status" value="1"/>
</dbReference>
<dbReference type="InterPro" id="IPR036873">
    <property type="entry name" value="Rhodanese-like_dom_sf"/>
</dbReference>
<dbReference type="Gene3D" id="3.40.250.10">
    <property type="entry name" value="Rhodanese-like domain"/>
    <property type="match status" value="1"/>
</dbReference>
<evidence type="ECO:0000313" key="6">
    <source>
        <dbReference type="EMBL" id="CAA7034032.1"/>
    </source>
</evidence>
<dbReference type="GO" id="GO:0005737">
    <property type="term" value="C:cytoplasm"/>
    <property type="evidence" value="ECO:0007669"/>
    <property type="project" value="TreeGrafter"/>
</dbReference>
<dbReference type="EC" id="1.20.4.1" evidence="2"/>
<reference evidence="6" key="1">
    <citation type="submission" date="2020-01" db="EMBL/GenBank/DDBJ databases">
        <authorList>
            <person name="Mishra B."/>
        </authorList>
    </citation>
    <scope>NUCLEOTIDE SEQUENCE [LARGE SCALE GENOMIC DNA]</scope>
</reference>
<evidence type="ECO:0000256" key="2">
    <source>
        <dbReference type="ARBA" id="ARBA00038969"/>
    </source>
</evidence>
<dbReference type="Pfam" id="PF00581">
    <property type="entry name" value="Rhodanese"/>
    <property type="match status" value="1"/>
</dbReference>
<dbReference type="SMART" id="SM00450">
    <property type="entry name" value="RHOD"/>
    <property type="match status" value="1"/>
</dbReference>
<evidence type="ECO:0000256" key="3">
    <source>
        <dbReference type="ARBA" id="ARBA00051619"/>
    </source>
</evidence>
<dbReference type="OrthoDB" id="102559at2759"/>
<dbReference type="GO" id="GO:0005634">
    <property type="term" value="C:nucleus"/>
    <property type="evidence" value="ECO:0007669"/>
    <property type="project" value="TreeGrafter"/>
</dbReference>
<dbReference type="AlphaFoldDB" id="A0A6D2J9U1"/>
<evidence type="ECO:0000256" key="4">
    <source>
        <dbReference type="SAM" id="Phobius"/>
    </source>
</evidence>
<keyword evidence="4" id="KW-0812">Transmembrane</keyword>
<dbReference type="PROSITE" id="PS50206">
    <property type="entry name" value="RHODANESE_3"/>
    <property type="match status" value="1"/>
</dbReference>
<dbReference type="InterPro" id="IPR001763">
    <property type="entry name" value="Rhodanese-like_dom"/>
</dbReference>
<protein>
    <recommendedName>
        <fullName evidence="2">arsenate reductase (glutathione/glutaredoxin)</fullName>
        <ecNumber evidence="2">1.20.4.1</ecNumber>
    </recommendedName>
</protein>
<keyword evidence="4" id="KW-0472">Membrane</keyword>
<organism evidence="6 7">
    <name type="scientific">Microthlaspi erraticum</name>
    <dbReference type="NCBI Taxonomy" id="1685480"/>
    <lineage>
        <taxon>Eukaryota</taxon>
        <taxon>Viridiplantae</taxon>
        <taxon>Streptophyta</taxon>
        <taxon>Embryophyta</taxon>
        <taxon>Tracheophyta</taxon>
        <taxon>Spermatophyta</taxon>
        <taxon>Magnoliopsida</taxon>
        <taxon>eudicotyledons</taxon>
        <taxon>Gunneridae</taxon>
        <taxon>Pentapetalae</taxon>
        <taxon>rosids</taxon>
        <taxon>malvids</taxon>
        <taxon>Brassicales</taxon>
        <taxon>Brassicaceae</taxon>
        <taxon>Coluteocarpeae</taxon>
        <taxon>Microthlaspi</taxon>
    </lineage>
</organism>
<dbReference type="FunFam" id="3.40.250.10:FF:000037">
    <property type="entry name" value="Dual-specificity phosphatase CDC25"/>
    <property type="match status" value="1"/>
</dbReference>
<proteinExistence type="predicted"/>
<sequence length="222" mass="24661">MERSISYITSTQLLPLHRRPNIAIIDVRDEERNYDGHIAGSLHYASGSFDDRISHLVQNVKDKDTLVFHCALSQVRGPTCARRLVNYLDEKKQDSGIKNIMILERGFNGWEAAGKPVCRCVDVPCKVQSPNLNMVCVMCLVPLFLIPLINLLPRIIDLLMAKVYALLGWEYRKPARVPPACPFKPVAKNDNATKVAAETGTEGTEAIAKPIVAEETGGVKHD</sequence>
<evidence type="ECO:0000313" key="7">
    <source>
        <dbReference type="Proteomes" id="UP000467841"/>
    </source>
</evidence>
<feature type="domain" description="Rhodanese" evidence="5">
    <location>
        <begin position="18"/>
        <end position="119"/>
    </location>
</feature>
<dbReference type="Proteomes" id="UP000467841">
    <property type="component" value="Unassembled WGS sequence"/>
</dbReference>
<dbReference type="PANTHER" id="PTHR10828">
    <property type="entry name" value="M-PHASE INDUCER PHOSPHATASE DUAL SPECIFICITY PHOSPHATASE CDC25"/>
    <property type="match status" value="1"/>
</dbReference>
<feature type="transmembrane region" description="Helical" evidence="4">
    <location>
        <begin position="132"/>
        <end position="152"/>
    </location>
</feature>
<comment type="caution">
    <text evidence="6">The sequence shown here is derived from an EMBL/GenBank/DDBJ whole genome shotgun (WGS) entry which is preliminary data.</text>
</comment>
<evidence type="ECO:0000256" key="1">
    <source>
        <dbReference type="ARBA" id="ARBA00023002"/>
    </source>
</evidence>
<dbReference type="EMBL" id="CACVBM020001140">
    <property type="protein sequence ID" value="CAA7034032.1"/>
    <property type="molecule type" value="Genomic_DNA"/>
</dbReference>
<keyword evidence="1" id="KW-0560">Oxidoreductase</keyword>
<keyword evidence="7" id="KW-1185">Reference proteome</keyword>
<dbReference type="GO" id="GO:0008794">
    <property type="term" value="F:arsenate reductase (glutaredoxin) activity"/>
    <property type="evidence" value="ECO:0007669"/>
    <property type="project" value="UniProtKB-EC"/>
</dbReference>
<dbReference type="GO" id="GO:0004725">
    <property type="term" value="F:protein tyrosine phosphatase activity"/>
    <property type="evidence" value="ECO:0007669"/>
    <property type="project" value="TreeGrafter"/>
</dbReference>
<comment type="catalytic activity">
    <reaction evidence="3">
        <text>[glutaredoxin]-dithiol + arsenate + glutathione + H(+) = glutathionyl-S-S-[glutaredoxin] + arsenite + H2O</text>
        <dbReference type="Rhea" id="RHEA:22016"/>
        <dbReference type="Rhea" id="RHEA-COMP:10729"/>
        <dbReference type="Rhea" id="RHEA-COMP:17668"/>
        <dbReference type="ChEBI" id="CHEBI:15377"/>
        <dbReference type="ChEBI" id="CHEBI:15378"/>
        <dbReference type="ChEBI" id="CHEBI:29242"/>
        <dbReference type="ChEBI" id="CHEBI:29950"/>
        <dbReference type="ChEBI" id="CHEBI:48597"/>
        <dbReference type="ChEBI" id="CHEBI:57925"/>
        <dbReference type="ChEBI" id="CHEBI:146199"/>
        <dbReference type="EC" id="1.20.4.1"/>
    </reaction>
</comment>
<accession>A0A6D2J9U1</accession>
<name>A0A6D2J9U1_9BRAS</name>